<sequence>MPIKKEISDKQQSFVDHYCTDANHNQGLAYRMAGYCHLGADAHASRLVRKGSIKEAIFKKQAELRAESGFTVEDVHKLYERAYNKAEEKAQTGSMVGAATGIARLYGMDRDAGTKQEQTIIIIGPKQAIASQPVASDKLLEGD</sequence>
<dbReference type="InterPro" id="IPR038713">
    <property type="entry name" value="Terminase_Gp1_N_sf"/>
</dbReference>
<evidence type="ECO:0008006" key="2">
    <source>
        <dbReference type="Google" id="ProtNLM"/>
    </source>
</evidence>
<dbReference type="AlphaFoldDB" id="A0A0F9EVI9"/>
<proteinExistence type="predicted"/>
<gene>
    <name evidence="1" type="ORF">LCGC14_2320250</name>
</gene>
<dbReference type="GO" id="GO:0051276">
    <property type="term" value="P:chromosome organization"/>
    <property type="evidence" value="ECO:0007669"/>
    <property type="project" value="InterPro"/>
</dbReference>
<evidence type="ECO:0000313" key="1">
    <source>
        <dbReference type="EMBL" id="KKL48965.1"/>
    </source>
</evidence>
<organism evidence="1">
    <name type="scientific">marine sediment metagenome</name>
    <dbReference type="NCBI Taxonomy" id="412755"/>
    <lineage>
        <taxon>unclassified sequences</taxon>
        <taxon>metagenomes</taxon>
        <taxon>ecological metagenomes</taxon>
    </lineage>
</organism>
<reference evidence="1" key="1">
    <citation type="journal article" date="2015" name="Nature">
        <title>Complex archaea that bridge the gap between prokaryotes and eukaryotes.</title>
        <authorList>
            <person name="Spang A."/>
            <person name="Saw J.H."/>
            <person name="Jorgensen S.L."/>
            <person name="Zaremba-Niedzwiedzka K."/>
            <person name="Martijn J."/>
            <person name="Lind A.E."/>
            <person name="van Eijk R."/>
            <person name="Schleper C."/>
            <person name="Guy L."/>
            <person name="Ettema T.J."/>
        </authorList>
    </citation>
    <scope>NUCLEOTIDE SEQUENCE</scope>
</reference>
<name>A0A0F9EVI9_9ZZZZ</name>
<dbReference type="EMBL" id="LAZR01033133">
    <property type="protein sequence ID" value="KKL48965.1"/>
    <property type="molecule type" value="Genomic_DNA"/>
</dbReference>
<dbReference type="InterPro" id="IPR005335">
    <property type="entry name" value="Terminase_ssu"/>
</dbReference>
<dbReference type="Gene3D" id="1.10.10.1400">
    <property type="entry name" value="Terminase, small subunit, N-terminal DNA-binding domain, HTH motif"/>
    <property type="match status" value="1"/>
</dbReference>
<protein>
    <recommendedName>
        <fullName evidence="2">Terminase small subunit</fullName>
    </recommendedName>
</protein>
<comment type="caution">
    <text evidence="1">The sequence shown here is derived from an EMBL/GenBank/DDBJ whole genome shotgun (WGS) entry which is preliminary data.</text>
</comment>
<accession>A0A0F9EVI9</accession>
<dbReference type="Pfam" id="PF03592">
    <property type="entry name" value="Terminase_2"/>
    <property type="match status" value="1"/>
</dbReference>